<keyword evidence="3" id="KW-0731">Sigma factor</keyword>
<dbReference type="InterPro" id="IPR036388">
    <property type="entry name" value="WH-like_DNA-bd_sf"/>
</dbReference>
<keyword evidence="5" id="KW-0804">Transcription</keyword>
<dbReference type="Proteomes" id="UP000568380">
    <property type="component" value="Unassembled WGS sequence"/>
</dbReference>
<dbReference type="SUPFAM" id="SSF88659">
    <property type="entry name" value="Sigma3 and sigma4 domains of RNA polymerase sigma factors"/>
    <property type="match status" value="1"/>
</dbReference>
<evidence type="ECO:0000256" key="1">
    <source>
        <dbReference type="ARBA" id="ARBA00010641"/>
    </source>
</evidence>
<reference evidence="7 8" key="1">
    <citation type="submission" date="2020-08" db="EMBL/GenBank/DDBJ databases">
        <title>Genomic Encyclopedia of Type Strains, Phase IV (KMG-IV): sequencing the most valuable type-strain genomes for metagenomic binning, comparative biology and taxonomic classification.</title>
        <authorList>
            <person name="Goeker M."/>
        </authorList>
    </citation>
    <scope>NUCLEOTIDE SEQUENCE [LARGE SCALE GENOMIC DNA]</scope>
    <source>
        <strain evidence="7 8">DSM 45385</strain>
    </source>
</reference>
<dbReference type="Gene3D" id="1.10.1740.10">
    <property type="match status" value="1"/>
</dbReference>
<dbReference type="InterPro" id="IPR013325">
    <property type="entry name" value="RNA_pol_sigma_r2"/>
</dbReference>
<keyword evidence="2" id="KW-0805">Transcription regulation</keyword>
<proteinExistence type="inferred from homology"/>
<dbReference type="SUPFAM" id="SSF88946">
    <property type="entry name" value="Sigma2 domain of RNA polymerase sigma factors"/>
    <property type="match status" value="1"/>
</dbReference>
<dbReference type="Pfam" id="PF04542">
    <property type="entry name" value="Sigma70_r2"/>
    <property type="match status" value="1"/>
</dbReference>
<evidence type="ECO:0000256" key="5">
    <source>
        <dbReference type="ARBA" id="ARBA00023163"/>
    </source>
</evidence>
<sequence length="188" mass="21346">MRDDPEVVDLVTRARKGDRAAWDEIVERYSPLVWSICRRFRLVRPDSDDAAQTVWLRLVENLDTLREPAALPGWLARTAHRECLRRAREIRRRDGAERPLDFEPETGPDLIAEELEKAERDLLLRRAFAQLPPRCRDLLTLCLGPDPVPYAQIGERLGMPVGGIGPNRSRCLARLRRILEGGGHAAGS</sequence>
<dbReference type="PANTHER" id="PTHR43133">
    <property type="entry name" value="RNA POLYMERASE ECF-TYPE SIGMA FACTO"/>
    <property type="match status" value="1"/>
</dbReference>
<evidence type="ECO:0000259" key="6">
    <source>
        <dbReference type="Pfam" id="PF04542"/>
    </source>
</evidence>
<keyword evidence="4" id="KW-0238">DNA-binding</keyword>
<gene>
    <name evidence="7" type="ORF">HNR40_002840</name>
</gene>
<name>A0A7W8EGA8_9ACTN</name>
<accession>A0A7W8EGA8</accession>
<evidence type="ECO:0000256" key="3">
    <source>
        <dbReference type="ARBA" id="ARBA00023082"/>
    </source>
</evidence>
<dbReference type="GO" id="GO:0006352">
    <property type="term" value="P:DNA-templated transcription initiation"/>
    <property type="evidence" value="ECO:0007669"/>
    <property type="project" value="InterPro"/>
</dbReference>
<keyword evidence="8" id="KW-1185">Reference proteome</keyword>
<dbReference type="GO" id="GO:0016987">
    <property type="term" value="F:sigma factor activity"/>
    <property type="evidence" value="ECO:0007669"/>
    <property type="project" value="UniProtKB-KW"/>
</dbReference>
<dbReference type="InterPro" id="IPR039425">
    <property type="entry name" value="RNA_pol_sigma-70-like"/>
</dbReference>
<protein>
    <submittedName>
        <fullName evidence="7">RNA polymerase sigma factor (Sigma-70 family)</fullName>
    </submittedName>
</protein>
<organism evidence="7 8">
    <name type="scientific">Nonomuraea endophytica</name>
    <dbReference type="NCBI Taxonomy" id="714136"/>
    <lineage>
        <taxon>Bacteria</taxon>
        <taxon>Bacillati</taxon>
        <taxon>Actinomycetota</taxon>
        <taxon>Actinomycetes</taxon>
        <taxon>Streptosporangiales</taxon>
        <taxon>Streptosporangiaceae</taxon>
        <taxon>Nonomuraea</taxon>
    </lineage>
</organism>
<dbReference type="InterPro" id="IPR014284">
    <property type="entry name" value="RNA_pol_sigma-70_dom"/>
</dbReference>
<comment type="similarity">
    <text evidence="1">Belongs to the sigma-70 factor family. ECF subfamily.</text>
</comment>
<evidence type="ECO:0000256" key="4">
    <source>
        <dbReference type="ARBA" id="ARBA00023125"/>
    </source>
</evidence>
<dbReference type="NCBIfam" id="TIGR02937">
    <property type="entry name" value="sigma70-ECF"/>
    <property type="match status" value="1"/>
</dbReference>
<dbReference type="RefSeq" id="WP_184961120.1">
    <property type="nucleotide sequence ID" value="NZ_JACHIN010000003.1"/>
</dbReference>
<dbReference type="InterPro" id="IPR013324">
    <property type="entry name" value="RNA_pol_sigma_r3/r4-like"/>
</dbReference>
<dbReference type="EMBL" id="JACHIN010000003">
    <property type="protein sequence ID" value="MBB5077367.1"/>
    <property type="molecule type" value="Genomic_DNA"/>
</dbReference>
<dbReference type="AlphaFoldDB" id="A0A7W8EGA8"/>
<evidence type="ECO:0000256" key="2">
    <source>
        <dbReference type="ARBA" id="ARBA00023015"/>
    </source>
</evidence>
<evidence type="ECO:0000313" key="7">
    <source>
        <dbReference type="EMBL" id="MBB5077367.1"/>
    </source>
</evidence>
<evidence type="ECO:0000313" key="8">
    <source>
        <dbReference type="Proteomes" id="UP000568380"/>
    </source>
</evidence>
<feature type="domain" description="RNA polymerase sigma-70 region 2" evidence="6">
    <location>
        <begin position="25"/>
        <end position="92"/>
    </location>
</feature>
<dbReference type="InterPro" id="IPR007627">
    <property type="entry name" value="RNA_pol_sigma70_r2"/>
</dbReference>
<dbReference type="GO" id="GO:0003677">
    <property type="term" value="F:DNA binding"/>
    <property type="evidence" value="ECO:0007669"/>
    <property type="project" value="UniProtKB-KW"/>
</dbReference>
<comment type="caution">
    <text evidence="7">The sequence shown here is derived from an EMBL/GenBank/DDBJ whole genome shotgun (WGS) entry which is preliminary data.</text>
</comment>
<dbReference type="PANTHER" id="PTHR43133:SF8">
    <property type="entry name" value="RNA POLYMERASE SIGMA FACTOR HI_1459-RELATED"/>
    <property type="match status" value="1"/>
</dbReference>
<dbReference type="Gene3D" id="1.10.10.10">
    <property type="entry name" value="Winged helix-like DNA-binding domain superfamily/Winged helix DNA-binding domain"/>
    <property type="match status" value="1"/>
</dbReference>